<organism evidence="2 3">
    <name type="scientific">Massilia genomosp. 1</name>
    <dbReference type="NCBI Taxonomy" id="2609280"/>
    <lineage>
        <taxon>Bacteria</taxon>
        <taxon>Pseudomonadati</taxon>
        <taxon>Pseudomonadota</taxon>
        <taxon>Betaproteobacteria</taxon>
        <taxon>Burkholderiales</taxon>
        <taxon>Oxalobacteraceae</taxon>
        <taxon>Telluria group</taxon>
        <taxon>Massilia</taxon>
    </lineage>
</organism>
<dbReference type="EMBL" id="WHJF01000138">
    <property type="protein sequence ID" value="NHZ66476.1"/>
    <property type="molecule type" value="Genomic_DNA"/>
</dbReference>
<accession>A0ABX0MVH1</accession>
<evidence type="ECO:0000313" key="2">
    <source>
        <dbReference type="EMBL" id="NHZ66476.1"/>
    </source>
</evidence>
<feature type="signal peptide" evidence="1">
    <location>
        <begin position="1"/>
        <end position="21"/>
    </location>
</feature>
<evidence type="ECO:0000313" key="3">
    <source>
        <dbReference type="Proteomes" id="UP000610594"/>
    </source>
</evidence>
<reference evidence="2 3" key="1">
    <citation type="submission" date="2019-10" db="EMBL/GenBank/DDBJ databases">
        <title>Taxonomy of Antarctic Massilia spp.: description of Massilia rubra sp. nov., Massilia aquatica sp. nov., Massilia mucilaginosa sp. nov., Massilia frigida sp. nov. isolated from streams, lakes and regoliths.</title>
        <authorList>
            <person name="Holochova P."/>
            <person name="Sedlacek I."/>
            <person name="Kralova S."/>
            <person name="Maslanova I."/>
            <person name="Busse H.-J."/>
            <person name="Stankova E."/>
            <person name="Vrbovska V."/>
            <person name="Kovarovic V."/>
            <person name="Bartak M."/>
            <person name="Svec P."/>
            <person name="Pantucek R."/>
        </authorList>
    </citation>
    <scope>NUCLEOTIDE SEQUENCE [LARGE SCALE GENOMIC DNA]</scope>
    <source>
        <strain evidence="2 3">CCM 8694</strain>
    </source>
</reference>
<keyword evidence="1" id="KW-0732">Signal</keyword>
<feature type="chain" id="PRO_5047346907" evidence="1">
    <location>
        <begin position="22"/>
        <end position="149"/>
    </location>
</feature>
<protein>
    <submittedName>
        <fullName evidence="2">Uncharacterized protein</fullName>
    </submittedName>
</protein>
<comment type="caution">
    <text evidence="2">The sequence shown here is derived from an EMBL/GenBank/DDBJ whole genome shotgun (WGS) entry which is preliminary data.</text>
</comment>
<evidence type="ECO:0000256" key="1">
    <source>
        <dbReference type="SAM" id="SignalP"/>
    </source>
</evidence>
<keyword evidence="3" id="KW-1185">Reference proteome</keyword>
<sequence length="149" mass="15314">MKTSALILLASTALLSGAVNAQGAPQRAVQGAQGAQVGQGAQSAQANLQAYAAAASAAERTNAIERLRITPPAPNAANIALLRARLGGPAAVQEKVGLISVLGELYRETRDQGMRDKIGADLKKQAFSPQRDIALEAIYAVSRGPSTLA</sequence>
<dbReference type="RefSeq" id="WP_167240355.1">
    <property type="nucleotide sequence ID" value="NZ_WHJF01000138.1"/>
</dbReference>
<dbReference type="Proteomes" id="UP000610594">
    <property type="component" value="Unassembled WGS sequence"/>
</dbReference>
<proteinExistence type="predicted"/>
<gene>
    <name evidence="2" type="ORF">F1735_30000</name>
</gene>
<name>A0ABX0MVH1_9BURK</name>